<evidence type="ECO:0000313" key="12">
    <source>
        <dbReference type="Proteomes" id="UP000671879"/>
    </source>
</evidence>
<accession>A0A9Q7A9N5</accession>
<evidence type="ECO:0000313" key="11">
    <source>
        <dbReference type="EMBL" id="QTX31353.1"/>
    </source>
</evidence>
<dbReference type="GO" id="GO:0016987">
    <property type="term" value="F:sigma factor activity"/>
    <property type="evidence" value="ECO:0007669"/>
    <property type="project" value="UniProtKB-KW"/>
</dbReference>
<dbReference type="PIRSF" id="PIRSF000774">
    <property type="entry name" value="RpoN"/>
    <property type="match status" value="1"/>
</dbReference>
<dbReference type="PRINTS" id="PR00045">
    <property type="entry name" value="SIGMA54FCT"/>
</dbReference>
<dbReference type="InterPro" id="IPR038709">
    <property type="entry name" value="RpoN_core-bd_sf"/>
</dbReference>
<dbReference type="GO" id="GO:0003677">
    <property type="term" value="F:DNA binding"/>
    <property type="evidence" value="ECO:0007669"/>
    <property type="project" value="UniProtKB-KW"/>
</dbReference>
<dbReference type="Pfam" id="PF04552">
    <property type="entry name" value="Sigma54_DBD"/>
    <property type="match status" value="1"/>
</dbReference>
<dbReference type="Proteomes" id="UP000671879">
    <property type="component" value="Chromosome"/>
</dbReference>
<dbReference type="EMBL" id="CP072943">
    <property type="protein sequence ID" value="QTX31353.1"/>
    <property type="molecule type" value="Genomic_DNA"/>
</dbReference>
<keyword evidence="6" id="KW-0731">Sigma factor</keyword>
<dbReference type="Pfam" id="PF04963">
    <property type="entry name" value="Sigma54_CBD"/>
    <property type="match status" value="1"/>
</dbReference>
<evidence type="ECO:0008006" key="13">
    <source>
        <dbReference type="Google" id="ProtNLM"/>
    </source>
</evidence>
<dbReference type="GO" id="GO:0000428">
    <property type="term" value="C:DNA-directed RNA polymerase complex"/>
    <property type="evidence" value="ECO:0007669"/>
    <property type="project" value="UniProtKB-KW"/>
</dbReference>
<proteinExistence type="inferred from homology"/>
<feature type="domain" description="RNA polymerase sigma factor 54 DNA-binding" evidence="9">
    <location>
        <begin position="263"/>
        <end position="367"/>
    </location>
</feature>
<keyword evidence="8" id="KW-0804">Transcription</keyword>
<keyword evidence="12" id="KW-1185">Reference proteome</keyword>
<evidence type="ECO:0000256" key="1">
    <source>
        <dbReference type="ARBA" id="ARBA00008798"/>
    </source>
</evidence>
<dbReference type="InterPro" id="IPR007046">
    <property type="entry name" value="RNA_pol_sigma_54_core-bd"/>
</dbReference>
<sequence>MAWIESGLNLQPRLETRLLPLPKILAGLELLTLPAERLEEDLRRRLADNPFCRILPPTRAAPLEASWEEHVEAPTTMDDHLRPQLWLCPSLATLGRTVTEGLLERLDSRGYLNVGLGELAAFLGQDEKEAGETLTALQDWIDPPGFFALDLVDCLSIQLRRRHREGSVAWRLLSEGRALLEKGTTGQVASALALSHSALSSALEELRRLDPHPGRAFAPCRPLVAEIAFKKGGRGLIVSLIEGNLPRLVADETMLPWRAEKSLSQAWRGFQETAKLLARRYRTKLRLALFLASRQEGYLSGPAFPAPLVLDEAASDLGLHSSTIHRAARSTWALSPRGTICLDHLFSRPLQARPDLSVAALRSHLARGLEEGKSYAAVARELGIPRRTAAWHGKRLMKKR</sequence>
<dbReference type="KEGG" id="aram:KAR29_08140"/>
<reference evidence="12" key="1">
    <citation type="submission" date="2021-04" db="EMBL/GenBank/DDBJ databases">
        <title>A novel Synergistetes isolate from a pyrite-forming mixed culture.</title>
        <authorList>
            <person name="Bunk B."/>
            <person name="Sproer C."/>
            <person name="Spring S."/>
            <person name="Pester M."/>
        </authorList>
    </citation>
    <scope>NUCLEOTIDE SEQUENCE [LARGE SCALE GENOMIC DNA]</scope>
    <source>
        <strain evidence="12">J.5.4.2-T.3.5.2</strain>
    </source>
</reference>
<dbReference type="RefSeq" id="WP_274372507.1">
    <property type="nucleotide sequence ID" value="NZ_CP072943.1"/>
</dbReference>
<name>A0A9Q7A9N5_9BACT</name>
<evidence type="ECO:0000256" key="4">
    <source>
        <dbReference type="ARBA" id="ARBA00022695"/>
    </source>
</evidence>
<evidence type="ECO:0000256" key="8">
    <source>
        <dbReference type="ARBA" id="ARBA00023163"/>
    </source>
</evidence>
<protein>
    <recommendedName>
        <fullName evidence="13">RNA polymerase sigma-54 factor</fullName>
    </recommendedName>
</protein>
<evidence type="ECO:0000256" key="5">
    <source>
        <dbReference type="ARBA" id="ARBA00023015"/>
    </source>
</evidence>
<dbReference type="InterPro" id="IPR007634">
    <property type="entry name" value="RNA_pol_sigma_54_DNA-bd"/>
</dbReference>
<evidence type="ECO:0000256" key="7">
    <source>
        <dbReference type="ARBA" id="ARBA00023125"/>
    </source>
</evidence>
<evidence type="ECO:0000259" key="10">
    <source>
        <dbReference type="Pfam" id="PF04963"/>
    </source>
</evidence>
<dbReference type="PROSITE" id="PS50044">
    <property type="entry name" value="SIGMA54_3"/>
    <property type="match status" value="1"/>
</dbReference>
<dbReference type="GO" id="GO:0001216">
    <property type="term" value="F:DNA-binding transcription activator activity"/>
    <property type="evidence" value="ECO:0007669"/>
    <property type="project" value="InterPro"/>
</dbReference>
<evidence type="ECO:0000256" key="6">
    <source>
        <dbReference type="ARBA" id="ARBA00023082"/>
    </source>
</evidence>
<keyword evidence="5" id="KW-0805">Transcription regulation</keyword>
<dbReference type="GO" id="GO:0006352">
    <property type="term" value="P:DNA-templated transcription initiation"/>
    <property type="evidence" value="ECO:0007669"/>
    <property type="project" value="InterPro"/>
</dbReference>
<organism evidence="11 12">
    <name type="scientific">Aminithiophilus ramosus</name>
    <dbReference type="NCBI Taxonomy" id="3029084"/>
    <lineage>
        <taxon>Bacteria</taxon>
        <taxon>Thermotogati</taxon>
        <taxon>Synergistota</taxon>
        <taxon>Synergistia</taxon>
        <taxon>Synergistales</taxon>
        <taxon>Aminithiophilaceae</taxon>
        <taxon>Aminithiophilus</taxon>
    </lineage>
</organism>
<dbReference type="GO" id="GO:0016779">
    <property type="term" value="F:nucleotidyltransferase activity"/>
    <property type="evidence" value="ECO:0007669"/>
    <property type="project" value="UniProtKB-KW"/>
</dbReference>
<dbReference type="PANTHER" id="PTHR32248:SF4">
    <property type="entry name" value="RNA POLYMERASE SIGMA-54 FACTOR"/>
    <property type="match status" value="1"/>
</dbReference>
<keyword evidence="7" id="KW-0238">DNA-binding</keyword>
<keyword evidence="4" id="KW-0548">Nucleotidyltransferase</keyword>
<keyword evidence="2" id="KW-0240">DNA-directed RNA polymerase</keyword>
<evidence type="ECO:0000256" key="3">
    <source>
        <dbReference type="ARBA" id="ARBA00022679"/>
    </source>
</evidence>
<evidence type="ECO:0000259" key="9">
    <source>
        <dbReference type="Pfam" id="PF04552"/>
    </source>
</evidence>
<evidence type="ECO:0000256" key="2">
    <source>
        <dbReference type="ARBA" id="ARBA00022478"/>
    </source>
</evidence>
<keyword evidence="3" id="KW-0808">Transferase</keyword>
<dbReference type="InterPro" id="IPR000394">
    <property type="entry name" value="RNA_pol_sigma_54"/>
</dbReference>
<dbReference type="AlphaFoldDB" id="A0A9Q7A9N5"/>
<dbReference type="PANTHER" id="PTHR32248">
    <property type="entry name" value="RNA POLYMERASE SIGMA-54 FACTOR"/>
    <property type="match status" value="1"/>
</dbReference>
<feature type="domain" description="RNA polymerase sigma factor 54 core-binding" evidence="10">
    <location>
        <begin position="67"/>
        <end position="250"/>
    </location>
</feature>
<dbReference type="Gene3D" id="1.10.10.1330">
    <property type="entry name" value="RNA polymerase sigma-54 factor, core-binding domain"/>
    <property type="match status" value="1"/>
</dbReference>
<gene>
    <name evidence="11" type="ORF">KAR29_08140</name>
</gene>
<comment type="similarity">
    <text evidence="1">Belongs to the sigma-54 factor family.</text>
</comment>